<organism evidence="1 2">
    <name type="scientific">Gossypium arboreum</name>
    <name type="common">Tree cotton</name>
    <name type="synonym">Gossypium nanking</name>
    <dbReference type="NCBI Taxonomy" id="29729"/>
    <lineage>
        <taxon>Eukaryota</taxon>
        <taxon>Viridiplantae</taxon>
        <taxon>Streptophyta</taxon>
        <taxon>Embryophyta</taxon>
        <taxon>Tracheophyta</taxon>
        <taxon>Spermatophyta</taxon>
        <taxon>Magnoliopsida</taxon>
        <taxon>eudicotyledons</taxon>
        <taxon>Gunneridae</taxon>
        <taxon>Pentapetalae</taxon>
        <taxon>rosids</taxon>
        <taxon>malvids</taxon>
        <taxon>Malvales</taxon>
        <taxon>Malvaceae</taxon>
        <taxon>Malvoideae</taxon>
        <taxon>Gossypium</taxon>
    </lineage>
</organism>
<evidence type="ECO:0000313" key="1">
    <source>
        <dbReference type="EMBL" id="KAK5775935.1"/>
    </source>
</evidence>
<accession>A0ABR0MQ23</accession>
<dbReference type="Proteomes" id="UP001358586">
    <property type="component" value="Chromosome 12"/>
</dbReference>
<gene>
    <name evidence="1" type="ORF">PVK06_043891</name>
</gene>
<name>A0ABR0MQ23_GOSAR</name>
<proteinExistence type="predicted"/>
<sequence>MDEEQLKTEAVNFFKVLYGEHSGPMNGLPTSAFPSLTDKDFNFLNNPGLDEEIKVALFDMAPLKAPKSDGFHALFYQSQWDHVGASVCSWAKGIFSGKSIDSELNNLLIVLLHKSQYPESFT</sequence>
<comment type="caution">
    <text evidence="1">The sequence shown here is derived from an EMBL/GenBank/DDBJ whole genome shotgun (WGS) entry which is preliminary data.</text>
</comment>
<reference evidence="1 2" key="1">
    <citation type="submission" date="2023-03" db="EMBL/GenBank/DDBJ databases">
        <title>WGS of Gossypium arboreum.</title>
        <authorList>
            <person name="Yu D."/>
        </authorList>
    </citation>
    <scope>NUCLEOTIDE SEQUENCE [LARGE SCALE GENOMIC DNA]</scope>
    <source>
        <tissue evidence="1">Leaf</tissue>
    </source>
</reference>
<keyword evidence="2" id="KW-1185">Reference proteome</keyword>
<evidence type="ECO:0000313" key="2">
    <source>
        <dbReference type="Proteomes" id="UP001358586"/>
    </source>
</evidence>
<protein>
    <submittedName>
        <fullName evidence="1">Uncharacterized protein</fullName>
    </submittedName>
</protein>
<dbReference type="EMBL" id="JARKNE010000012">
    <property type="protein sequence ID" value="KAK5775935.1"/>
    <property type="molecule type" value="Genomic_DNA"/>
</dbReference>